<evidence type="ECO:0000313" key="2">
    <source>
        <dbReference type="Proteomes" id="UP000091857"/>
    </source>
</evidence>
<reference evidence="2" key="1">
    <citation type="journal article" date="2016" name="Nat. Biotechnol.">
        <title>Sequencing wild and cultivated cassava and related species reveals extensive interspecific hybridization and genetic diversity.</title>
        <authorList>
            <person name="Bredeson J.V."/>
            <person name="Lyons J.B."/>
            <person name="Prochnik S.E."/>
            <person name="Wu G.A."/>
            <person name="Ha C.M."/>
            <person name="Edsinger-Gonzales E."/>
            <person name="Grimwood J."/>
            <person name="Schmutz J."/>
            <person name="Rabbi I.Y."/>
            <person name="Egesi C."/>
            <person name="Nauluvula P."/>
            <person name="Lebot V."/>
            <person name="Ndunguru J."/>
            <person name="Mkamilo G."/>
            <person name="Bart R.S."/>
            <person name="Setter T.L."/>
            <person name="Gleadow R.M."/>
            <person name="Kulakow P."/>
            <person name="Ferguson M.E."/>
            <person name="Rounsley S."/>
            <person name="Rokhsar D.S."/>
        </authorList>
    </citation>
    <scope>NUCLEOTIDE SEQUENCE [LARGE SCALE GENOMIC DNA]</scope>
    <source>
        <strain evidence="2">cv. AM560-2</strain>
    </source>
</reference>
<gene>
    <name evidence="1" type="ORF">MANES_14G039700v8</name>
</gene>
<evidence type="ECO:0000313" key="1">
    <source>
        <dbReference type="EMBL" id="KAG8638532.1"/>
    </source>
</evidence>
<name>A0ACB7GE86_MANES</name>
<comment type="caution">
    <text evidence="1">The sequence shown here is derived from an EMBL/GenBank/DDBJ whole genome shotgun (WGS) entry which is preliminary data.</text>
</comment>
<proteinExistence type="predicted"/>
<dbReference type="Proteomes" id="UP000091857">
    <property type="component" value="Chromosome 14"/>
</dbReference>
<keyword evidence="2" id="KW-1185">Reference proteome</keyword>
<dbReference type="EMBL" id="CM004400">
    <property type="protein sequence ID" value="KAG8638532.1"/>
    <property type="molecule type" value="Genomic_DNA"/>
</dbReference>
<accession>A0ACB7GE86</accession>
<organism evidence="1 2">
    <name type="scientific">Manihot esculenta</name>
    <name type="common">Cassava</name>
    <name type="synonym">Jatropha manihot</name>
    <dbReference type="NCBI Taxonomy" id="3983"/>
    <lineage>
        <taxon>Eukaryota</taxon>
        <taxon>Viridiplantae</taxon>
        <taxon>Streptophyta</taxon>
        <taxon>Embryophyta</taxon>
        <taxon>Tracheophyta</taxon>
        <taxon>Spermatophyta</taxon>
        <taxon>Magnoliopsida</taxon>
        <taxon>eudicotyledons</taxon>
        <taxon>Gunneridae</taxon>
        <taxon>Pentapetalae</taxon>
        <taxon>rosids</taxon>
        <taxon>fabids</taxon>
        <taxon>Malpighiales</taxon>
        <taxon>Euphorbiaceae</taxon>
        <taxon>Crotonoideae</taxon>
        <taxon>Manihoteae</taxon>
        <taxon>Manihot</taxon>
    </lineage>
</organism>
<sequence>MTCSVQDFFVRFLLISMEGDLKSSSSFTIGNTAQETGLSYLPDCYVFPPSHRPSLAPEVANVPIIDFAMLKQNPGQRAQVIRAIGNACRRLGYFQIINHGICPTTLEGALSAASDYFELPMEEKIKLMSNDVRKPVRYGTSIRDGTDKFQFWRVFLKHYAYPLSDWLDLWPNNPPHYREKMGKYCQEARKLALELMAAITESLGLGPTYLGSKMEEGVHVMAVNCYPPCPKPDMALGLPPHSDYSCLTILLQSSPGLEIMDPEDGKWKAVPDQLHGTLQVQVGDHVEVLSNGLYKSILHRVTLNSQKTRISIASLHSLGADEKMGTAKELVDDQHPERYKESSFRDFLNFISSNDIGEGKSFKSTLIRH</sequence>
<protein>
    <submittedName>
        <fullName evidence="1">Uncharacterized protein</fullName>
    </submittedName>
</protein>